<keyword evidence="2" id="KW-1185">Reference proteome</keyword>
<organism evidence="1 2">
    <name type="scientific">Hyalomma asiaticum</name>
    <name type="common">Tick</name>
    <dbReference type="NCBI Taxonomy" id="266040"/>
    <lineage>
        <taxon>Eukaryota</taxon>
        <taxon>Metazoa</taxon>
        <taxon>Ecdysozoa</taxon>
        <taxon>Arthropoda</taxon>
        <taxon>Chelicerata</taxon>
        <taxon>Arachnida</taxon>
        <taxon>Acari</taxon>
        <taxon>Parasitiformes</taxon>
        <taxon>Ixodida</taxon>
        <taxon>Ixodoidea</taxon>
        <taxon>Ixodidae</taxon>
        <taxon>Hyalomminae</taxon>
        <taxon>Hyalomma</taxon>
    </lineage>
</organism>
<gene>
    <name evidence="1" type="ORF">HPB50_017103</name>
</gene>
<reference evidence="1" key="1">
    <citation type="submission" date="2020-05" db="EMBL/GenBank/DDBJ databases">
        <title>Large-scale comparative analyses of tick genomes elucidate their genetic diversity and vector capacities.</title>
        <authorList>
            <person name="Jia N."/>
            <person name="Wang J."/>
            <person name="Shi W."/>
            <person name="Du L."/>
            <person name="Sun Y."/>
            <person name="Zhan W."/>
            <person name="Jiang J."/>
            <person name="Wang Q."/>
            <person name="Zhang B."/>
            <person name="Ji P."/>
            <person name="Sakyi L.B."/>
            <person name="Cui X."/>
            <person name="Yuan T."/>
            <person name="Jiang B."/>
            <person name="Yang W."/>
            <person name="Lam T.T.-Y."/>
            <person name="Chang Q."/>
            <person name="Ding S."/>
            <person name="Wang X."/>
            <person name="Zhu J."/>
            <person name="Ruan X."/>
            <person name="Zhao L."/>
            <person name="Wei J."/>
            <person name="Que T."/>
            <person name="Du C."/>
            <person name="Cheng J."/>
            <person name="Dai P."/>
            <person name="Han X."/>
            <person name="Huang E."/>
            <person name="Gao Y."/>
            <person name="Liu J."/>
            <person name="Shao H."/>
            <person name="Ye R."/>
            <person name="Li L."/>
            <person name="Wei W."/>
            <person name="Wang X."/>
            <person name="Wang C."/>
            <person name="Yang T."/>
            <person name="Huo Q."/>
            <person name="Li W."/>
            <person name="Guo W."/>
            <person name="Chen H."/>
            <person name="Zhou L."/>
            <person name="Ni X."/>
            <person name="Tian J."/>
            <person name="Zhou Y."/>
            <person name="Sheng Y."/>
            <person name="Liu T."/>
            <person name="Pan Y."/>
            <person name="Xia L."/>
            <person name="Li J."/>
            <person name="Zhao F."/>
            <person name="Cao W."/>
        </authorList>
    </citation>
    <scope>NUCLEOTIDE SEQUENCE</scope>
    <source>
        <strain evidence="1">Hyas-2018</strain>
    </source>
</reference>
<name>A0ACB7T916_HYAAI</name>
<accession>A0ACB7T916</accession>
<evidence type="ECO:0000313" key="1">
    <source>
        <dbReference type="EMBL" id="KAH6941364.1"/>
    </source>
</evidence>
<dbReference type="Proteomes" id="UP000821845">
    <property type="component" value="Chromosome 11"/>
</dbReference>
<evidence type="ECO:0000313" key="2">
    <source>
        <dbReference type="Proteomes" id="UP000821845"/>
    </source>
</evidence>
<comment type="caution">
    <text evidence="1">The sequence shown here is derived from an EMBL/GenBank/DDBJ whole genome shotgun (WGS) entry which is preliminary data.</text>
</comment>
<sequence>MNGEEFPSRNGSTLNGAFLGVSPDVRYLFVCEMPALDMGQRGVPFIKRLTGSDEVTMRAPYVRNRDFHNTAKIVATSSQLPYFKDSERAEITPFLIMPMRSLFMNSIGSVRTNHLMHAVNQHAQNRVFSPKDP</sequence>
<proteinExistence type="predicted"/>
<dbReference type="EMBL" id="CM023491">
    <property type="protein sequence ID" value="KAH6941364.1"/>
    <property type="molecule type" value="Genomic_DNA"/>
</dbReference>
<protein>
    <submittedName>
        <fullName evidence="1">Uncharacterized protein</fullName>
    </submittedName>
</protein>